<comment type="caution">
    <text evidence="5">The sequence shown here is derived from an EMBL/GenBank/DDBJ whole genome shotgun (WGS) entry which is preliminary data.</text>
</comment>
<feature type="domain" description="DUF4349" evidence="4">
    <location>
        <begin position="78"/>
        <end position="284"/>
    </location>
</feature>
<keyword evidence="6" id="KW-1185">Reference proteome</keyword>
<keyword evidence="3" id="KW-0812">Transmembrane</keyword>
<evidence type="ECO:0000256" key="1">
    <source>
        <dbReference type="SAM" id="Coils"/>
    </source>
</evidence>
<sequence length="346" mass="36660">MRATGRARGAGGAVLRGLQAVAALVVAVLLLTGCGAGDGEADGAEGGEWAVDHEAAEDSAPEAPGQERTRPDADAEDREVVTTASAEVEVRDVAEAVTDVVEQVERYGGHVEARRESTDDDGRLSLATLTLRVPAEDLAELLDDLEGLGDVHDLSQRAQDVTGTARDLDARIEALEISVDRLLEIMEQAETSEELLAAETTLSDRQAELESLVSQRDALADQVEMSTLRLELIDGRVAAVRADGFVGGLQSGWNGLLRTADGVLVVAGVLVPWIPVLVVAGVGVGWLVRRDRRRRELRRQAWAGVAVPQAEVAASGTASDEEAVRKEMPDEERPDEEADTGGGAVR</sequence>
<dbReference type="RefSeq" id="WP_344684348.1">
    <property type="nucleotide sequence ID" value="NZ_BAAAVT010000007.1"/>
</dbReference>
<dbReference type="EMBL" id="BAAAVT010000007">
    <property type="protein sequence ID" value="GAA3061533.1"/>
    <property type="molecule type" value="Genomic_DNA"/>
</dbReference>
<gene>
    <name evidence="5" type="ORF">GCM10010529_13820</name>
</gene>
<feature type="compositionally biased region" description="Acidic residues" evidence="2">
    <location>
        <begin position="329"/>
        <end position="339"/>
    </location>
</feature>
<accession>A0ABP6LUK0</accession>
<evidence type="ECO:0000259" key="4">
    <source>
        <dbReference type="Pfam" id="PF14257"/>
    </source>
</evidence>
<evidence type="ECO:0000313" key="5">
    <source>
        <dbReference type="EMBL" id="GAA3061533.1"/>
    </source>
</evidence>
<dbReference type="Pfam" id="PF14257">
    <property type="entry name" value="DUF4349"/>
    <property type="match status" value="1"/>
</dbReference>
<keyword evidence="3" id="KW-0472">Membrane</keyword>
<feature type="region of interest" description="Disordered" evidence="2">
    <location>
        <begin position="309"/>
        <end position="346"/>
    </location>
</feature>
<evidence type="ECO:0000256" key="2">
    <source>
        <dbReference type="SAM" id="MobiDB-lite"/>
    </source>
</evidence>
<evidence type="ECO:0000313" key="6">
    <source>
        <dbReference type="Proteomes" id="UP001500236"/>
    </source>
</evidence>
<evidence type="ECO:0000256" key="3">
    <source>
        <dbReference type="SAM" id="Phobius"/>
    </source>
</evidence>
<keyword evidence="1" id="KW-0175">Coiled coil</keyword>
<dbReference type="PROSITE" id="PS51257">
    <property type="entry name" value="PROKAR_LIPOPROTEIN"/>
    <property type="match status" value="1"/>
</dbReference>
<feature type="coiled-coil region" evidence="1">
    <location>
        <begin position="165"/>
        <end position="192"/>
    </location>
</feature>
<dbReference type="InterPro" id="IPR025645">
    <property type="entry name" value="DUF4349"/>
</dbReference>
<reference evidence="6" key="1">
    <citation type="journal article" date="2019" name="Int. J. Syst. Evol. Microbiol.">
        <title>The Global Catalogue of Microorganisms (GCM) 10K type strain sequencing project: providing services to taxonomists for standard genome sequencing and annotation.</title>
        <authorList>
            <consortium name="The Broad Institute Genomics Platform"/>
            <consortium name="The Broad Institute Genome Sequencing Center for Infectious Disease"/>
            <person name="Wu L."/>
            <person name="Ma J."/>
        </authorList>
    </citation>
    <scope>NUCLEOTIDE SEQUENCE [LARGE SCALE GENOMIC DNA]</scope>
    <source>
        <strain evidence="6">JCM 14309</strain>
    </source>
</reference>
<proteinExistence type="predicted"/>
<organism evidence="5 6">
    <name type="scientific">Nesterenkonia aethiopica</name>
    <dbReference type="NCBI Taxonomy" id="269144"/>
    <lineage>
        <taxon>Bacteria</taxon>
        <taxon>Bacillati</taxon>
        <taxon>Actinomycetota</taxon>
        <taxon>Actinomycetes</taxon>
        <taxon>Micrococcales</taxon>
        <taxon>Micrococcaceae</taxon>
        <taxon>Nesterenkonia</taxon>
    </lineage>
</organism>
<protein>
    <recommendedName>
        <fullName evidence="4">DUF4349 domain-containing protein</fullName>
    </recommendedName>
</protein>
<keyword evidence="3" id="KW-1133">Transmembrane helix</keyword>
<feature type="region of interest" description="Disordered" evidence="2">
    <location>
        <begin position="55"/>
        <end position="78"/>
    </location>
</feature>
<name>A0ABP6LUK0_9MICC</name>
<dbReference type="Proteomes" id="UP001500236">
    <property type="component" value="Unassembled WGS sequence"/>
</dbReference>
<feature type="transmembrane region" description="Helical" evidence="3">
    <location>
        <begin position="263"/>
        <end position="288"/>
    </location>
</feature>